<dbReference type="EMBL" id="CP018889">
    <property type="protein sequence ID" value="QGX04062.1"/>
    <property type="molecule type" value="Genomic_DNA"/>
</dbReference>
<evidence type="ECO:0000313" key="1">
    <source>
        <dbReference type="EMBL" id="QGX04062.1"/>
    </source>
</evidence>
<sequence length="51" mass="6132">MLPLHYPQITEWQMVTCMLEQAGLFEQPRKIGFKRYWDALLLSKNIDLDYS</sequence>
<reference evidence="2" key="1">
    <citation type="submission" date="2016-12" db="EMBL/GenBank/DDBJ databases">
        <title>Complete Genome Sequence of Beggiatoa leptomitiformis D-401.</title>
        <authorList>
            <person name="Fomenkov A."/>
            <person name="Vincze T."/>
            <person name="Grabovich M."/>
            <person name="Anton B.P."/>
            <person name="Dubinina G."/>
            <person name="Orlova M."/>
            <person name="Belousova E."/>
            <person name="Roberts R.J."/>
        </authorList>
    </citation>
    <scope>NUCLEOTIDE SEQUENCE [LARGE SCALE GENOMIC DNA]</scope>
    <source>
        <strain evidence="2">D-401</strain>
    </source>
</reference>
<organism evidence="1 2">
    <name type="scientific">Beggiatoa leptomitoformis</name>
    <dbReference type="NCBI Taxonomy" id="288004"/>
    <lineage>
        <taxon>Bacteria</taxon>
        <taxon>Pseudomonadati</taxon>
        <taxon>Pseudomonadota</taxon>
        <taxon>Gammaproteobacteria</taxon>
        <taxon>Thiotrichales</taxon>
        <taxon>Thiotrichaceae</taxon>
        <taxon>Beggiatoa</taxon>
    </lineage>
</organism>
<dbReference type="AlphaFoldDB" id="A0A650GDT7"/>
<accession>A0A650GDT7</accession>
<dbReference type="OrthoDB" id="224775at2"/>
<proteinExistence type="predicted"/>
<dbReference type="Proteomes" id="UP000234271">
    <property type="component" value="Chromosome"/>
</dbReference>
<dbReference type="RefSeq" id="WP_161575439.1">
    <property type="nucleotide sequence ID" value="NZ_CP012373.2"/>
</dbReference>
<gene>
    <name evidence="1" type="ORF">BLE401_18535</name>
</gene>
<evidence type="ECO:0000313" key="2">
    <source>
        <dbReference type="Proteomes" id="UP000234271"/>
    </source>
</evidence>
<protein>
    <submittedName>
        <fullName evidence="1">Uncharacterized protein</fullName>
    </submittedName>
</protein>
<name>A0A650GDT7_9GAMM</name>
<keyword evidence="2" id="KW-1185">Reference proteome</keyword>